<keyword evidence="7 10" id="KW-1133">Transmembrane helix</keyword>
<feature type="transmembrane region" description="Helical" evidence="10">
    <location>
        <begin position="166"/>
        <end position="192"/>
    </location>
</feature>
<evidence type="ECO:0000259" key="12">
    <source>
        <dbReference type="PROSITE" id="PS50929"/>
    </source>
</evidence>
<sequence length="697" mass="80363">MLIIKRLKLVSQESTYDCGVSCLLMVAKYYNCNVSKDYLERVSETIYDGTTMYGLREVLLSLGFDAYGKKGNVSDIPKFSLPVIAHIKIDDKKNLYHYVVITNITDKRVIIKDPSNLIKSLSIDEFNKISTGNYLFVKKTASIKRFVKVKTIKNEILKLITNNKNILVLMIISIILSISLELLNLFSLKIIINNALTVKSTYNLVVLLLIFLYLLVLKTFYAYFIQLITMKLTKKFSYQLKLNLTKQLLSLPNLYYQTKERGIIISLFNDIDTFADSLLSGVLTFINSIIILAFIYLFFLSLSNSLALILIVSSIILLIFIYSQKRLSIKLLSKYYKVRDNYNSKLQQVVVNNDKIKGLHLEEVMFKRTRKVTDTLEDESYRVSRYSEVIRNILSLLEGAIYLLVLGVGGVLLITTTKISLATFLLLEGFIFMGLKNVENLVLIILKYQNARKIKMRLDDIFNYEKELLLPFPNSNYLTKNMDITISNLYFKYRDNLVLNNINMKIRAGDKVFIYGDSGSGKSTLVKLLGRFLPLSFGHIKLGNIDLTHYNLADLRNIVTYVSNKEMFSNTNIKDNIYLSRKPYFNQNTLLSITGVKKLFNDKNYSLDTVLLEGGENISMGERSRINLAQALFKPSYIYILDECLSNVDVALEREILKNIINYYQDKIIIYISHRLNNKDLFNRVFYLEKGKCHEEL</sequence>
<keyword evidence="6" id="KW-0813">Transport</keyword>
<evidence type="ECO:0000256" key="5">
    <source>
        <dbReference type="ARBA" id="ARBA00022840"/>
    </source>
</evidence>
<keyword evidence="4" id="KW-0645">Protease</keyword>
<evidence type="ECO:0000259" key="13">
    <source>
        <dbReference type="PROSITE" id="PS50990"/>
    </source>
</evidence>
<dbReference type="Proteomes" id="UP000824232">
    <property type="component" value="Unassembled WGS sequence"/>
</dbReference>
<feature type="transmembrane region" description="Helical" evidence="10">
    <location>
        <begin position="393"/>
        <end position="415"/>
    </location>
</feature>
<proteinExistence type="predicted"/>
<dbReference type="PROSITE" id="PS50893">
    <property type="entry name" value="ABC_TRANSPORTER_2"/>
    <property type="match status" value="1"/>
</dbReference>
<dbReference type="GO" id="GO:0005886">
    <property type="term" value="C:plasma membrane"/>
    <property type="evidence" value="ECO:0007669"/>
    <property type="project" value="UniProtKB-SubCell"/>
</dbReference>
<dbReference type="InterPro" id="IPR003593">
    <property type="entry name" value="AAA+_ATPase"/>
</dbReference>
<dbReference type="PANTHER" id="PTHR24221">
    <property type="entry name" value="ATP-BINDING CASSETTE SUB-FAMILY B"/>
    <property type="match status" value="1"/>
</dbReference>
<dbReference type="InterPro" id="IPR003439">
    <property type="entry name" value="ABC_transporter-like_ATP-bd"/>
</dbReference>
<keyword evidence="9" id="KW-0080">Bacteriocin transport</keyword>
<dbReference type="GO" id="GO:0140359">
    <property type="term" value="F:ABC-type transporter activity"/>
    <property type="evidence" value="ECO:0007669"/>
    <property type="project" value="InterPro"/>
</dbReference>
<dbReference type="Pfam" id="PF00664">
    <property type="entry name" value="ABC_membrane"/>
    <property type="match status" value="1"/>
</dbReference>
<reference evidence="14" key="1">
    <citation type="submission" date="2020-10" db="EMBL/GenBank/DDBJ databases">
        <authorList>
            <person name="Gilroy R."/>
        </authorList>
    </citation>
    <scope>NUCLEOTIDE SEQUENCE</scope>
    <source>
        <strain evidence="14">CHK184-20233</strain>
    </source>
</reference>
<evidence type="ECO:0000256" key="10">
    <source>
        <dbReference type="SAM" id="Phobius"/>
    </source>
</evidence>
<dbReference type="SMART" id="SM00382">
    <property type="entry name" value="AAA"/>
    <property type="match status" value="1"/>
</dbReference>
<dbReference type="InterPro" id="IPR005074">
    <property type="entry name" value="Peptidase_C39"/>
</dbReference>
<feature type="domain" description="ABC transporter" evidence="11">
    <location>
        <begin position="484"/>
        <end position="697"/>
    </location>
</feature>
<dbReference type="PROSITE" id="PS00675">
    <property type="entry name" value="SIGMA54_INTERACT_1"/>
    <property type="match status" value="1"/>
</dbReference>
<keyword evidence="6" id="KW-0653">Protein transport</keyword>
<dbReference type="SUPFAM" id="SSF90123">
    <property type="entry name" value="ABC transporter transmembrane region"/>
    <property type="match status" value="1"/>
</dbReference>
<keyword evidence="2 10" id="KW-0812">Transmembrane</keyword>
<keyword evidence="4" id="KW-0378">Hydrolase</keyword>
<dbReference type="AlphaFoldDB" id="A0A9D1DTD0"/>
<dbReference type="GO" id="GO:0043213">
    <property type="term" value="P:bacteriocin transport"/>
    <property type="evidence" value="ECO:0007669"/>
    <property type="project" value="UniProtKB-KW"/>
</dbReference>
<dbReference type="InterPro" id="IPR036640">
    <property type="entry name" value="ABC1_TM_sf"/>
</dbReference>
<evidence type="ECO:0000259" key="11">
    <source>
        <dbReference type="PROSITE" id="PS50893"/>
    </source>
</evidence>
<reference evidence="14" key="2">
    <citation type="journal article" date="2021" name="PeerJ">
        <title>Extensive microbial diversity within the chicken gut microbiome revealed by metagenomics and culture.</title>
        <authorList>
            <person name="Gilroy R."/>
            <person name="Ravi A."/>
            <person name="Getino M."/>
            <person name="Pursley I."/>
            <person name="Horton D.L."/>
            <person name="Alikhan N.F."/>
            <person name="Baker D."/>
            <person name="Gharbi K."/>
            <person name="Hall N."/>
            <person name="Watson M."/>
            <person name="Adriaenssens E.M."/>
            <person name="Foster-Nyarko E."/>
            <person name="Jarju S."/>
            <person name="Secka A."/>
            <person name="Antonio M."/>
            <person name="Oren A."/>
            <person name="Chaudhuri R.R."/>
            <person name="La Ragione R."/>
            <person name="Hildebrand F."/>
            <person name="Pallen M.J."/>
        </authorList>
    </citation>
    <scope>NUCLEOTIDE SEQUENCE</scope>
    <source>
        <strain evidence="14">CHK184-20233</strain>
    </source>
</reference>
<organism evidence="14 15">
    <name type="scientific">Candidatus Onthousia excrementipullorum</name>
    <dbReference type="NCBI Taxonomy" id="2840884"/>
    <lineage>
        <taxon>Bacteria</taxon>
        <taxon>Bacillati</taxon>
        <taxon>Bacillota</taxon>
        <taxon>Bacilli</taxon>
        <taxon>Candidatus Onthousia</taxon>
    </lineage>
</organism>
<feature type="transmembrane region" description="Helical" evidence="10">
    <location>
        <begin position="421"/>
        <end position="446"/>
    </location>
</feature>
<dbReference type="Pfam" id="PF00005">
    <property type="entry name" value="ABC_tran"/>
    <property type="match status" value="1"/>
</dbReference>
<protein>
    <submittedName>
        <fullName evidence="14">ATP-binding cassette domain-containing protein</fullName>
    </submittedName>
</protein>
<feature type="domain" description="ABC transmembrane type-1" evidence="12">
    <location>
        <begin position="168"/>
        <end position="450"/>
    </location>
</feature>
<dbReference type="GO" id="GO:0008234">
    <property type="term" value="F:cysteine-type peptidase activity"/>
    <property type="evidence" value="ECO:0007669"/>
    <property type="project" value="UniProtKB-KW"/>
</dbReference>
<gene>
    <name evidence="14" type="ORF">IAB38_01765</name>
</gene>
<dbReference type="GO" id="GO:0006508">
    <property type="term" value="P:proteolysis"/>
    <property type="evidence" value="ECO:0007669"/>
    <property type="project" value="InterPro"/>
</dbReference>
<dbReference type="PANTHER" id="PTHR24221:SF654">
    <property type="entry name" value="ATP-BINDING CASSETTE SUB-FAMILY B MEMBER 6"/>
    <property type="match status" value="1"/>
</dbReference>
<dbReference type="SUPFAM" id="SSF52540">
    <property type="entry name" value="P-loop containing nucleoside triphosphate hydrolases"/>
    <property type="match status" value="1"/>
</dbReference>
<dbReference type="InterPro" id="IPR011527">
    <property type="entry name" value="ABC1_TM_dom"/>
</dbReference>
<comment type="caution">
    <text evidence="14">The sequence shown here is derived from an EMBL/GenBank/DDBJ whole genome shotgun (WGS) entry which is preliminary data.</text>
</comment>
<keyword evidence="3" id="KW-0547">Nucleotide-binding</keyword>
<evidence type="ECO:0000256" key="7">
    <source>
        <dbReference type="ARBA" id="ARBA00022989"/>
    </source>
</evidence>
<evidence type="ECO:0000256" key="2">
    <source>
        <dbReference type="ARBA" id="ARBA00022692"/>
    </source>
</evidence>
<feature type="transmembrane region" description="Helical" evidence="10">
    <location>
        <begin position="204"/>
        <end position="225"/>
    </location>
</feature>
<keyword evidence="8 10" id="KW-0472">Membrane</keyword>
<dbReference type="InterPro" id="IPR027417">
    <property type="entry name" value="P-loop_NTPase"/>
</dbReference>
<dbReference type="GO" id="GO:0005524">
    <property type="term" value="F:ATP binding"/>
    <property type="evidence" value="ECO:0007669"/>
    <property type="project" value="UniProtKB-KW"/>
</dbReference>
<dbReference type="InterPro" id="IPR025662">
    <property type="entry name" value="Sigma_54_int_dom_ATP-bd_1"/>
</dbReference>
<dbReference type="GO" id="GO:0016887">
    <property type="term" value="F:ATP hydrolysis activity"/>
    <property type="evidence" value="ECO:0007669"/>
    <property type="project" value="InterPro"/>
</dbReference>
<dbReference type="GO" id="GO:0015031">
    <property type="term" value="P:protein transport"/>
    <property type="evidence" value="ECO:0007669"/>
    <property type="project" value="UniProtKB-KW"/>
</dbReference>
<dbReference type="Gene3D" id="3.40.50.300">
    <property type="entry name" value="P-loop containing nucleotide triphosphate hydrolases"/>
    <property type="match status" value="1"/>
</dbReference>
<dbReference type="InterPro" id="IPR039421">
    <property type="entry name" value="Type_1_exporter"/>
</dbReference>
<dbReference type="EMBL" id="DVHC01000020">
    <property type="protein sequence ID" value="HIR58754.1"/>
    <property type="molecule type" value="Genomic_DNA"/>
</dbReference>
<comment type="subcellular location">
    <subcellularLocation>
        <location evidence="1">Cell membrane</location>
        <topology evidence="1">Multi-pass membrane protein</topology>
    </subcellularLocation>
</comment>
<evidence type="ECO:0000256" key="3">
    <source>
        <dbReference type="ARBA" id="ARBA00022741"/>
    </source>
</evidence>
<evidence type="ECO:0000256" key="4">
    <source>
        <dbReference type="ARBA" id="ARBA00022807"/>
    </source>
</evidence>
<accession>A0A9D1DTD0</accession>
<dbReference type="PROSITE" id="PS50990">
    <property type="entry name" value="PEPTIDASE_C39"/>
    <property type="match status" value="1"/>
</dbReference>
<dbReference type="Pfam" id="PF03412">
    <property type="entry name" value="Peptidase_C39"/>
    <property type="match status" value="1"/>
</dbReference>
<feature type="domain" description="Peptidase C39" evidence="13">
    <location>
        <begin position="12"/>
        <end position="137"/>
    </location>
</feature>
<evidence type="ECO:0000256" key="8">
    <source>
        <dbReference type="ARBA" id="ARBA00023136"/>
    </source>
</evidence>
<keyword evidence="5 14" id="KW-0067">ATP-binding</keyword>
<evidence type="ECO:0000313" key="15">
    <source>
        <dbReference type="Proteomes" id="UP000824232"/>
    </source>
</evidence>
<evidence type="ECO:0000313" key="14">
    <source>
        <dbReference type="EMBL" id="HIR58754.1"/>
    </source>
</evidence>
<dbReference type="CDD" id="cd03228">
    <property type="entry name" value="ABCC_MRP_Like"/>
    <property type="match status" value="1"/>
</dbReference>
<keyword evidence="4" id="KW-0788">Thiol protease</keyword>
<evidence type="ECO:0000256" key="1">
    <source>
        <dbReference type="ARBA" id="ARBA00004651"/>
    </source>
</evidence>
<dbReference type="PROSITE" id="PS50929">
    <property type="entry name" value="ABC_TM1F"/>
    <property type="match status" value="1"/>
</dbReference>
<evidence type="ECO:0000256" key="9">
    <source>
        <dbReference type="ARBA" id="ARBA00043264"/>
    </source>
</evidence>
<feature type="transmembrane region" description="Helical" evidence="10">
    <location>
        <begin position="278"/>
        <end position="299"/>
    </location>
</feature>
<feature type="transmembrane region" description="Helical" evidence="10">
    <location>
        <begin position="305"/>
        <end position="323"/>
    </location>
</feature>
<dbReference type="GO" id="GO:0034040">
    <property type="term" value="F:ATPase-coupled lipid transmembrane transporter activity"/>
    <property type="evidence" value="ECO:0007669"/>
    <property type="project" value="TreeGrafter"/>
</dbReference>
<dbReference type="Gene3D" id="1.20.1560.10">
    <property type="entry name" value="ABC transporter type 1, transmembrane domain"/>
    <property type="match status" value="1"/>
</dbReference>
<dbReference type="Gene3D" id="3.90.70.10">
    <property type="entry name" value="Cysteine proteinases"/>
    <property type="match status" value="1"/>
</dbReference>
<name>A0A9D1DTD0_9FIRM</name>
<evidence type="ECO:0000256" key="6">
    <source>
        <dbReference type="ARBA" id="ARBA00022927"/>
    </source>
</evidence>